<comment type="caution">
    <text evidence="3">The sequence shown here is derived from an EMBL/GenBank/DDBJ whole genome shotgun (WGS) entry which is preliminary data.</text>
</comment>
<reference evidence="3" key="1">
    <citation type="submission" date="2022-02" db="EMBL/GenBank/DDBJ databases">
        <authorList>
            <person name="Henning P.M."/>
            <person name="McCubbin A.G."/>
            <person name="Shore J.S."/>
        </authorList>
    </citation>
    <scope>NUCLEOTIDE SEQUENCE</scope>
    <source>
        <strain evidence="3">F60SS</strain>
        <tissue evidence="3">Leaves</tissue>
    </source>
</reference>
<evidence type="ECO:0000313" key="4">
    <source>
        <dbReference type="Proteomes" id="UP001141552"/>
    </source>
</evidence>
<evidence type="ECO:0008006" key="5">
    <source>
        <dbReference type="Google" id="ProtNLM"/>
    </source>
</evidence>
<dbReference type="PANTHER" id="PTHR21087">
    <property type="entry name" value="SHIKIMATE KINASE"/>
    <property type="match status" value="1"/>
</dbReference>
<keyword evidence="4" id="KW-1185">Reference proteome</keyword>
<organism evidence="3 4">
    <name type="scientific">Turnera subulata</name>
    <dbReference type="NCBI Taxonomy" id="218843"/>
    <lineage>
        <taxon>Eukaryota</taxon>
        <taxon>Viridiplantae</taxon>
        <taxon>Streptophyta</taxon>
        <taxon>Embryophyta</taxon>
        <taxon>Tracheophyta</taxon>
        <taxon>Spermatophyta</taxon>
        <taxon>Magnoliopsida</taxon>
        <taxon>eudicotyledons</taxon>
        <taxon>Gunneridae</taxon>
        <taxon>Pentapetalae</taxon>
        <taxon>rosids</taxon>
        <taxon>fabids</taxon>
        <taxon>Malpighiales</taxon>
        <taxon>Passifloraceae</taxon>
        <taxon>Turnera</taxon>
    </lineage>
</organism>
<dbReference type="FunFam" id="3.40.50.300:FF:001033">
    <property type="entry name" value="Shikimate kinase 2, chloroplastic"/>
    <property type="match status" value="1"/>
</dbReference>
<reference evidence="3" key="2">
    <citation type="journal article" date="2023" name="Plants (Basel)">
        <title>Annotation of the Turnera subulata (Passifloraceae) Draft Genome Reveals the S-Locus Evolved after the Divergence of Turneroideae from Passifloroideae in a Stepwise Manner.</title>
        <authorList>
            <person name="Henning P.M."/>
            <person name="Roalson E.H."/>
            <person name="Mir W."/>
            <person name="McCubbin A.G."/>
            <person name="Shore J.S."/>
        </authorList>
    </citation>
    <scope>NUCLEOTIDE SEQUENCE</scope>
    <source>
        <strain evidence="3">F60SS</strain>
    </source>
</reference>
<comment type="subcellular location">
    <subcellularLocation>
        <location evidence="1">Plastid</location>
        <location evidence="1">Chloroplast</location>
    </subcellularLocation>
</comment>
<dbReference type="SUPFAM" id="SSF52540">
    <property type="entry name" value="P-loop containing nucleoside triphosphate hydrolases"/>
    <property type="match status" value="1"/>
</dbReference>
<dbReference type="GO" id="GO:0005829">
    <property type="term" value="C:cytosol"/>
    <property type="evidence" value="ECO:0007669"/>
    <property type="project" value="TreeGrafter"/>
</dbReference>
<accession>A0A9Q0F383</accession>
<dbReference type="PANTHER" id="PTHR21087:SF4">
    <property type="entry name" value="INACTIVE SHIKIMATE KINASE LIKE 1, CHLOROPLASTIC-RELATED"/>
    <property type="match status" value="1"/>
</dbReference>
<dbReference type="GO" id="GO:0009507">
    <property type="term" value="C:chloroplast"/>
    <property type="evidence" value="ECO:0007669"/>
    <property type="project" value="UniProtKB-SubCell"/>
</dbReference>
<dbReference type="Pfam" id="PF01202">
    <property type="entry name" value="SKI"/>
    <property type="match status" value="1"/>
</dbReference>
<dbReference type="InterPro" id="IPR027417">
    <property type="entry name" value="P-loop_NTPase"/>
</dbReference>
<name>A0A9Q0F383_9ROSI</name>
<evidence type="ECO:0000313" key="3">
    <source>
        <dbReference type="EMBL" id="KAJ4823190.1"/>
    </source>
</evidence>
<evidence type="ECO:0000256" key="1">
    <source>
        <dbReference type="ARBA" id="ARBA00004229"/>
    </source>
</evidence>
<comment type="similarity">
    <text evidence="2">Belongs to the shikimate kinase family.</text>
</comment>
<sequence length="284" mass="30856">MVITTATPSRLLLHFPAQSSHLLPSTSKCKPRFHGVSNFDSSSFWSTTTSRPRALSTTCSLSDGITTKVAEVDCSLELKKKAADIVPILRGTSIFLVGTKSSVKSNVGKVLADALRYYYFDSDSVIEEAAGGELAAESLRENDEEGYMKSVTEVLKELSSMGRLVVSAGDGAVQNSTNLGLLRHGISLWIDVPLDMVAKEMTGNQSQPPESHSEVLNQLLISYEELKGRYGTADARITLQNVAGQLGHDALDSITMEELALQVLTEIEKLTRVKKMMEEAGQPF</sequence>
<evidence type="ECO:0000256" key="2">
    <source>
        <dbReference type="ARBA" id="ARBA00006997"/>
    </source>
</evidence>
<dbReference type="InterPro" id="IPR031322">
    <property type="entry name" value="Shikimate/glucono_kinase"/>
</dbReference>
<dbReference type="OrthoDB" id="197068at2759"/>
<dbReference type="Proteomes" id="UP001141552">
    <property type="component" value="Unassembled WGS sequence"/>
</dbReference>
<gene>
    <name evidence="3" type="ORF">Tsubulata_015137</name>
</gene>
<dbReference type="EMBL" id="JAKUCV010007504">
    <property type="protein sequence ID" value="KAJ4823190.1"/>
    <property type="molecule type" value="Genomic_DNA"/>
</dbReference>
<dbReference type="AlphaFoldDB" id="A0A9Q0F383"/>
<protein>
    <recommendedName>
        <fullName evidence="5">Shikimate kinase</fullName>
    </recommendedName>
</protein>
<dbReference type="Gene3D" id="3.40.50.300">
    <property type="entry name" value="P-loop containing nucleotide triphosphate hydrolases"/>
    <property type="match status" value="1"/>
</dbReference>
<proteinExistence type="inferred from homology"/>
<dbReference type="PRINTS" id="PR01100">
    <property type="entry name" value="SHIKIMTKNASE"/>
</dbReference>